<evidence type="ECO:0000313" key="2">
    <source>
        <dbReference type="Proteomes" id="UP001499910"/>
    </source>
</evidence>
<dbReference type="Proteomes" id="UP001499910">
    <property type="component" value="Unassembled WGS sequence"/>
</dbReference>
<dbReference type="Gene3D" id="3.40.980.10">
    <property type="entry name" value="MoaB/Mog-like domain"/>
    <property type="match status" value="1"/>
</dbReference>
<reference evidence="2" key="1">
    <citation type="journal article" date="2019" name="Int. J. Syst. Evol. Microbiol.">
        <title>The Global Catalogue of Microorganisms (GCM) 10K type strain sequencing project: providing services to taxonomists for standard genome sequencing and annotation.</title>
        <authorList>
            <consortium name="The Broad Institute Genomics Platform"/>
            <consortium name="The Broad Institute Genome Sequencing Center for Infectious Disease"/>
            <person name="Wu L."/>
            <person name="Ma J."/>
        </authorList>
    </citation>
    <scope>NUCLEOTIDE SEQUENCE [LARGE SCALE GENOMIC DNA]</scope>
    <source>
        <strain evidence="2">JCM 18015</strain>
    </source>
</reference>
<dbReference type="InterPro" id="IPR036425">
    <property type="entry name" value="MoaB/Mog-like_dom_sf"/>
</dbReference>
<protein>
    <submittedName>
        <fullName evidence="1">Molybdopterin-binding protein</fullName>
    </submittedName>
</protein>
<comment type="caution">
    <text evidence="1">The sequence shown here is derived from an EMBL/GenBank/DDBJ whole genome shotgun (WGS) entry which is preliminary data.</text>
</comment>
<dbReference type="EMBL" id="BAABHW010000005">
    <property type="protein sequence ID" value="GAA5078914.1"/>
    <property type="molecule type" value="Genomic_DNA"/>
</dbReference>
<proteinExistence type="predicted"/>
<gene>
    <name evidence="1" type="ORF">GCM10023209_30490</name>
</gene>
<dbReference type="CDD" id="cd03522">
    <property type="entry name" value="MoeA_like"/>
    <property type="match status" value="1"/>
</dbReference>
<keyword evidence="2" id="KW-1185">Reference proteome</keyword>
<name>A0ABP9LI02_9RHOB</name>
<sequence length="331" mass="34118">MPLAEAAGGILAYSLRVGDRRFKKGHRFSGDDLALLADAGMSEVTVAQLDPGDVAENDAALRLARALVPDPEAAGLRLDPAFTGRVNIRATGPGVIALEAGAIHALNRVDPMITLATVPPWQRVTEGMMVGTVKIISYAVPESALTRACAAGQGALIRRKPVLKTAGLIITQTEAMPPKPDAKAIKAISGRLEALGMSLADTQHVDHSAAAIADALARLGTDLALILTASATSDVCDEAPAGLVRAGGILTRFGMPVDPGNLLFLGSLGKVPVIGLPGCARSPALNGADWVLERIACGVPVSAEDIAAMGVGGLLKEIPTRPQPRDGPRRD</sequence>
<organism evidence="1 2">
    <name type="scientific">[Roseibacterium] beibuensis</name>
    <dbReference type="NCBI Taxonomy" id="1193142"/>
    <lineage>
        <taxon>Bacteria</taxon>
        <taxon>Pseudomonadati</taxon>
        <taxon>Pseudomonadota</taxon>
        <taxon>Alphaproteobacteria</taxon>
        <taxon>Rhodobacterales</taxon>
        <taxon>Roseobacteraceae</taxon>
        <taxon>Roseicyclus</taxon>
    </lineage>
</organism>
<accession>A0ABP9LI02</accession>
<evidence type="ECO:0000313" key="1">
    <source>
        <dbReference type="EMBL" id="GAA5078914.1"/>
    </source>
</evidence>
<dbReference type="SUPFAM" id="SSF53218">
    <property type="entry name" value="Molybdenum cofactor biosynthesis proteins"/>
    <property type="match status" value="1"/>
</dbReference>